<gene>
    <name evidence="2" type="primary">LOC125536394</name>
</gene>
<evidence type="ECO:0000256" key="1">
    <source>
        <dbReference type="SAM" id="MobiDB-lite"/>
    </source>
</evidence>
<evidence type="ECO:0000313" key="2">
    <source>
        <dbReference type="EnsemblPlants" id="TuG1812G0200001924.01.T01.cds438220"/>
    </source>
</evidence>
<name>A0A8R7TF23_TRIUA</name>
<reference evidence="3" key="1">
    <citation type="journal article" date="2013" name="Nature">
        <title>Draft genome of the wheat A-genome progenitor Triticum urartu.</title>
        <authorList>
            <person name="Ling H.Q."/>
            <person name="Zhao S."/>
            <person name="Liu D."/>
            <person name="Wang J."/>
            <person name="Sun H."/>
            <person name="Zhang C."/>
            <person name="Fan H."/>
            <person name="Li D."/>
            <person name="Dong L."/>
            <person name="Tao Y."/>
            <person name="Gao C."/>
            <person name="Wu H."/>
            <person name="Li Y."/>
            <person name="Cui Y."/>
            <person name="Guo X."/>
            <person name="Zheng S."/>
            <person name="Wang B."/>
            <person name="Yu K."/>
            <person name="Liang Q."/>
            <person name="Yang W."/>
            <person name="Lou X."/>
            <person name="Chen J."/>
            <person name="Feng M."/>
            <person name="Jian J."/>
            <person name="Zhang X."/>
            <person name="Luo G."/>
            <person name="Jiang Y."/>
            <person name="Liu J."/>
            <person name="Wang Z."/>
            <person name="Sha Y."/>
            <person name="Zhang B."/>
            <person name="Wu H."/>
            <person name="Tang D."/>
            <person name="Shen Q."/>
            <person name="Xue P."/>
            <person name="Zou S."/>
            <person name="Wang X."/>
            <person name="Liu X."/>
            <person name="Wang F."/>
            <person name="Yang Y."/>
            <person name="An X."/>
            <person name="Dong Z."/>
            <person name="Zhang K."/>
            <person name="Zhang X."/>
            <person name="Luo M.C."/>
            <person name="Dvorak J."/>
            <person name="Tong Y."/>
            <person name="Wang J."/>
            <person name="Yang H."/>
            <person name="Li Z."/>
            <person name="Wang D."/>
            <person name="Zhang A."/>
            <person name="Wang J."/>
        </authorList>
    </citation>
    <scope>NUCLEOTIDE SEQUENCE</scope>
    <source>
        <strain evidence="3">cv. G1812</strain>
    </source>
</reference>
<organism evidence="2 3">
    <name type="scientific">Triticum urartu</name>
    <name type="common">Red wild einkorn</name>
    <name type="synonym">Crithodium urartu</name>
    <dbReference type="NCBI Taxonomy" id="4572"/>
    <lineage>
        <taxon>Eukaryota</taxon>
        <taxon>Viridiplantae</taxon>
        <taxon>Streptophyta</taxon>
        <taxon>Embryophyta</taxon>
        <taxon>Tracheophyta</taxon>
        <taxon>Spermatophyta</taxon>
        <taxon>Magnoliopsida</taxon>
        <taxon>Liliopsida</taxon>
        <taxon>Poales</taxon>
        <taxon>Poaceae</taxon>
        <taxon>BOP clade</taxon>
        <taxon>Pooideae</taxon>
        <taxon>Triticodae</taxon>
        <taxon>Triticeae</taxon>
        <taxon>Triticinae</taxon>
        <taxon>Triticum</taxon>
    </lineage>
</organism>
<keyword evidence="3" id="KW-1185">Reference proteome</keyword>
<proteinExistence type="predicted"/>
<dbReference type="Proteomes" id="UP000015106">
    <property type="component" value="Chromosome 2"/>
</dbReference>
<dbReference type="AlphaFoldDB" id="A0A8R7TF23"/>
<reference evidence="2" key="2">
    <citation type="submission" date="2018-03" db="EMBL/GenBank/DDBJ databases">
        <title>The Triticum urartu genome reveals the dynamic nature of wheat genome evolution.</title>
        <authorList>
            <person name="Ling H."/>
            <person name="Ma B."/>
            <person name="Shi X."/>
            <person name="Liu H."/>
            <person name="Dong L."/>
            <person name="Sun H."/>
            <person name="Cao Y."/>
            <person name="Gao Q."/>
            <person name="Zheng S."/>
            <person name="Li Y."/>
            <person name="Yu Y."/>
            <person name="Du H."/>
            <person name="Qi M."/>
            <person name="Li Y."/>
            <person name="Yu H."/>
            <person name="Cui Y."/>
            <person name="Wang N."/>
            <person name="Chen C."/>
            <person name="Wu H."/>
            <person name="Zhao Y."/>
            <person name="Zhang J."/>
            <person name="Li Y."/>
            <person name="Zhou W."/>
            <person name="Zhang B."/>
            <person name="Hu W."/>
            <person name="Eijk M."/>
            <person name="Tang J."/>
            <person name="Witsenboer H."/>
            <person name="Zhao S."/>
            <person name="Li Z."/>
            <person name="Zhang A."/>
            <person name="Wang D."/>
            <person name="Liang C."/>
        </authorList>
    </citation>
    <scope>NUCLEOTIDE SEQUENCE [LARGE SCALE GENOMIC DNA]</scope>
    <source>
        <strain evidence="2">cv. G1812</strain>
    </source>
</reference>
<evidence type="ECO:0000313" key="3">
    <source>
        <dbReference type="Proteomes" id="UP000015106"/>
    </source>
</evidence>
<dbReference type="Gramene" id="TuG1812G0200001924.01.T01">
    <property type="protein sequence ID" value="TuG1812G0200001924.01.T01.cds438220"/>
    <property type="gene ID" value="TuG1812G0200001924.01"/>
</dbReference>
<dbReference type="EnsemblPlants" id="TuG1812G0200001924.01.T01">
    <property type="protein sequence ID" value="TuG1812G0200001924.01.T01.cds438220"/>
    <property type="gene ID" value="TuG1812G0200001924.01"/>
</dbReference>
<sequence>MKQTSIPHRIGISNKVVVITIDNPQRNAKIAALLGGSRLGVSTLLLRGGRSSHRRTLRLFTARFRGGLWSCGGGSGARLGELEEAAADLLGVGLEDLDPVLQGGGGGGGGLRGGGEGLGLDGGCGDLGLGLGDGAVALGEDAGRGQGLHDAPDNGVARALRRRPDAERREQRLRRGLLCRRRRGSCVGEGFSGRGVDVLSAGVGGVLGHGVESGEQGGGGGEGEICGVEWEESEVCFCGLETWMVGSGLVRVTGE</sequence>
<reference evidence="2" key="3">
    <citation type="submission" date="2022-06" db="UniProtKB">
        <authorList>
            <consortium name="EnsemblPlants"/>
        </authorList>
    </citation>
    <scope>IDENTIFICATION</scope>
</reference>
<feature type="region of interest" description="Disordered" evidence="1">
    <location>
        <begin position="145"/>
        <end position="168"/>
    </location>
</feature>
<accession>A0A8R7TF23</accession>
<protein>
    <submittedName>
        <fullName evidence="2">Uncharacterized protein</fullName>
    </submittedName>
</protein>